<dbReference type="InterPro" id="IPR036249">
    <property type="entry name" value="Thioredoxin-like_sf"/>
</dbReference>
<evidence type="ECO:0000313" key="3">
    <source>
        <dbReference type="Proteomes" id="UP000228533"/>
    </source>
</evidence>
<dbReference type="Gene3D" id="3.40.30.10">
    <property type="entry name" value="Glutaredoxin"/>
    <property type="match status" value="1"/>
</dbReference>
<sequence length="341" mass="36320">MKLAKNKNLIILAVVVVLLVVGIVMTKNAKPSVKGITPAEAKTKVEAFIKDNQMVPADTKMTLGDPVDYNEGLYEMEVTIGEGQAPFKSYITKDGKLFIPQAMDMSPVTSPANTTDASATPPADAAPVTQAPKTDKPVVEVFVMSHCPFGTQIEKGIVPVAEALGKNIDFKIKFVDYAMHGEKEVKEQINQYCIDKEQSGSYLSYLKCFLKDGNTDRCLTETKIDTKKLTACFAATDKQFKIMETFAKGEAAWGSQFPPFAIYKAENDKYGVQGSPTLVINGKEISSGRDSASLAKAICGAFTDGKAPKECSNTFSSASPSSGFGEGTAPAASGGAAATCN</sequence>
<feature type="compositionally biased region" description="Low complexity" evidence="1">
    <location>
        <begin position="327"/>
        <end position="341"/>
    </location>
</feature>
<proteinExistence type="predicted"/>
<dbReference type="SUPFAM" id="SSF52833">
    <property type="entry name" value="Thioredoxin-like"/>
    <property type="match status" value="1"/>
</dbReference>
<evidence type="ECO:0008006" key="4">
    <source>
        <dbReference type="Google" id="ProtNLM"/>
    </source>
</evidence>
<comment type="caution">
    <text evidence="2">The sequence shown here is derived from an EMBL/GenBank/DDBJ whole genome shotgun (WGS) entry which is preliminary data.</text>
</comment>
<dbReference type="AlphaFoldDB" id="A0A2M6WSJ6"/>
<name>A0A2M6WSJ6_9BACT</name>
<evidence type="ECO:0000313" key="2">
    <source>
        <dbReference type="EMBL" id="PIT95676.1"/>
    </source>
</evidence>
<accession>A0A2M6WSJ6</accession>
<dbReference type="EMBL" id="PFAM01000024">
    <property type="protein sequence ID" value="PIT95676.1"/>
    <property type="molecule type" value="Genomic_DNA"/>
</dbReference>
<evidence type="ECO:0000256" key="1">
    <source>
        <dbReference type="SAM" id="MobiDB-lite"/>
    </source>
</evidence>
<dbReference type="Proteomes" id="UP000228533">
    <property type="component" value="Unassembled WGS sequence"/>
</dbReference>
<gene>
    <name evidence="2" type="ORF">COT94_04480</name>
</gene>
<feature type="region of interest" description="Disordered" evidence="1">
    <location>
        <begin position="109"/>
        <end position="132"/>
    </location>
</feature>
<organism evidence="2 3">
    <name type="scientific">Candidatus Falkowbacteria bacterium CG10_big_fil_rev_8_21_14_0_10_37_14</name>
    <dbReference type="NCBI Taxonomy" id="1974561"/>
    <lineage>
        <taxon>Bacteria</taxon>
        <taxon>Candidatus Falkowiibacteriota</taxon>
    </lineage>
</organism>
<reference evidence="3" key="1">
    <citation type="submission" date="2017-09" db="EMBL/GenBank/DDBJ databases">
        <title>Depth-based differentiation of microbial function through sediment-hosted aquifers and enrichment of novel symbionts in the deep terrestrial subsurface.</title>
        <authorList>
            <person name="Probst A.J."/>
            <person name="Ladd B."/>
            <person name="Jarett J.K."/>
            <person name="Geller-Mcgrath D.E."/>
            <person name="Sieber C.M.K."/>
            <person name="Emerson J.B."/>
            <person name="Anantharaman K."/>
            <person name="Thomas B.C."/>
            <person name="Malmstrom R."/>
            <person name="Stieglmeier M."/>
            <person name="Klingl A."/>
            <person name="Woyke T."/>
            <person name="Ryan C.M."/>
            <person name="Banfield J.F."/>
        </authorList>
    </citation>
    <scope>NUCLEOTIDE SEQUENCE [LARGE SCALE GENOMIC DNA]</scope>
</reference>
<feature type="region of interest" description="Disordered" evidence="1">
    <location>
        <begin position="317"/>
        <end position="341"/>
    </location>
</feature>
<protein>
    <recommendedName>
        <fullName evidence="4">Thioredoxin-like fold domain-containing protein</fullName>
    </recommendedName>
</protein>